<dbReference type="CDD" id="cd08168">
    <property type="entry name" value="Cytochrom_C3"/>
    <property type="match status" value="1"/>
</dbReference>
<dbReference type="InterPro" id="IPR051829">
    <property type="entry name" value="Multiheme_Cytochr_ET"/>
</dbReference>
<evidence type="ECO:0000259" key="4">
    <source>
        <dbReference type="Pfam" id="PF13435"/>
    </source>
</evidence>
<evidence type="ECO:0000259" key="3">
    <source>
        <dbReference type="Pfam" id="PF09699"/>
    </source>
</evidence>
<feature type="repeat" description="TPR" evidence="2">
    <location>
        <begin position="616"/>
        <end position="649"/>
    </location>
</feature>
<dbReference type="Gene3D" id="1.10.1130.10">
    <property type="entry name" value="Flavocytochrome C3, Chain A"/>
    <property type="match status" value="2"/>
</dbReference>
<dbReference type="PROSITE" id="PS50005">
    <property type="entry name" value="TPR"/>
    <property type="match status" value="3"/>
</dbReference>
<gene>
    <name evidence="5" type="ORF">CO661_29690</name>
</gene>
<dbReference type="EMBL" id="NWTC01000034">
    <property type="protein sequence ID" value="PDT44376.1"/>
    <property type="molecule type" value="Genomic_DNA"/>
</dbReference>
<evidence type="ECO:0000256" key="1">
    <source>
        <dbReference type="ARBA" id="ARBA00022729"/>
    </source>
</evidence>
<dbReference type="PANTHER" id="PTHR35038">
    <property type="entry name" value="DISSIMILATORY SULFITE REDUCTASE SIRA"/>
    <property type="match status" value="1"/>
</dbReference>
<organism evidence="5 6">
    <name type="scientific">Rhizobium fredii</name>
    <name type="common">Sinorhizobium fredii</name>
    <dbReference type="NCBI Taxonomy" id="380"/>
    <lineage>
        <taxon>Bacteria</taxon>
        <taxon>Pseudomonadati</taxon>
        <taxon>Pseudomonadota</taxon>
        <taxon>Alphaproteobacteria</taxon>
        <taxon>Hyphomicrobiales</taxon>
        <taxon>Rhizobiaceae</taxon>
        <taxon>Sinorhizobium/Ensifer group</taxon>
        <taxon>Sinorhizobium</taxon>
    </lineage>
</organism>
<protein>
    <recommendedName>
        <fullName evidence="7">Tetratricopeptide repeat protein</fullName>
    </recommendedName>
</protein>
<dbReference type="Pfam" id="PF13432">
    <property type="entry name" value="TPR_16"/>
    <property type="match status" value="2"/>
</dbReference>
<evidence type="ECO:0008006" key="7">
    <source>
        <dbReference type="Google" id="ProtNLM"/>
    </source>
</evidence>
<dbReference type="Gene3D" id="1.25.10.10">
    <property type="entry name" value="Leucine-rich Repeat Variant"/>
    <property type="match status" value="1"/>
</dbReference>
<keyword evidence="2" id="KW-0802">TPR repeat</keyword>
<proteinExistence type="predicted"/>
<feature type="domain" description="Cytochrome c-552/4" evidence="4">
    <location>
        <begin position="94"/>
        <end position="119"/>
    </location>
</feature>
<feature type="domain" description="Cytochrome c-552/4" evidence="4">
    <location>
        <begin position="223"/>
        <end position="261"/>
    </location>
</feature>
<evidence type="ECO:0000313" key="6">
    <source>
        <dbReference type="Proteomes" id="UP000220353"/>
    </source>
</evidence>
<evidence type="ECO:0000256" key="2">
    <source>
        <dbReference type="PROSITE-ProRule" id="PRU00339"/>
    </source>
</evidence>
<dbReference type="SUPFAM" id="SSF48695">
    <property type="entry name" value="Multiheme cytochromes"/>
    <property type="match status" value="1"/>
</dbReference>
<dbReference type="InterPro" id="IPR036280">
    <property type="entry name" value="Multihaem_cyt_sf"/>
</dbReference>
<dbReference type="Proteomes" id="UP000220353">
    <property type="component" value="Unassembled WGS sequence"/>
</dbReference>
<feature type="repeat" description="TPR" evidence="2">
    <location>
        <begin position="684"/>
        <end position="717"/>
    </location>
</feature>
<sequence>MKVGSTKPTRVSAKSLAETFGRAFWLHVRDLSGWRMRSIQSCVCIARATGPWTILALYSSLALTGPAVAAENSNASMADPLIAVHDGFVDEKSCSSCHADQAAAFAKSHHARAMAVADDRSVRGDFNNIQFDHDGVVTTFFRRDRRFFVRTEGPDGKPADFEVKYTFAYEPLQQYLVDLGGGRLQALDVAWDTRKQQWFWLGEGSPPRPGSTFHWTGPFYRWNRTCIDCHSTDPRPNFEPQTNEYKSSYVATSIGCQSCHGGGAKHVEWARAKAANASTAAADSGLSKVDSNTCFACHARRSRLVDGYRRGGSFLDHFSPALLRSDLYFPDGQIRDEVFEYGSFQQSKMAKAGVTCFDCHRPHEGTVKAVGNALCTQCHAETAPERFASNDPSGAFDTPAHTHHPQGSAGALCANCHMPERTYMKVDPRRDHSFVIPRPDLSALYGTPNACTSCHEGKTNAWASENLDRWYGNAWRKRPTIAHAFAEAAQNGDAAIEDLRRFLADRERPGIVRGSAIAEMTRLDGAATAADVRTAAGDADPLVRLGAAEAAADLSPELRLDAVGVLLRDETRAVRVAAARALGATPSLDLLGDQRRAFDAAVDDLRAYARANADSAEAQNNHGTFLFEQRRTVEAERAFRRAIVLDPTLSGPRINLAEFYRAVGDNEKSEQAYAEAVAANPDRAELRYGHGLSLVRQKAMPDAIEELEAAVRLDPGSSRYRTTAAIALDAVGRTDEAFALFDRAVAGGATDANLLVTAIQLGLKLGRYAETLEFAEALARLQPNDPRMAELVRQLQDAVQRR</sequence>
<dbReference type="InterPro" id="IPR011989">
    <property type="entry name" value="ARM-like"/>
</dbReference>
<comment type="caution">
    <text evidence="5">The sequence shown here is derived from an EMBL/GenBank/DDBJ whole genome shotgun (WGS) entry which is preliminary data.</text>
</comment>
<dbReference type="Gene3D" id="1.25.40.10">
    <property type="entry name" value="Tetratricopeptide repeat domain"/>
    <property type="match status" value="2"/>
</dbReference>
<dbReference type="Pfam" id="PF13435">
    <property type="entry name" value="Cytochrome_C554"/>
    <property type="match status" value="2"/>
</dbReference>
<dbReference type="Pfam" id="PF09699">
    <property type="entry name" value="Paired_CXXCH_1"/>
    <property type="match status" value="1"/>
</dbReference>
<dbReference type="SUPFAM" id="SSF48452">
    <property type="entry name" value="TPR-like"/>
    <property type="match status" value="1"/>
</dbReference>
<dbReference type="InterPro" id="IPR011990">
    <property type="entry name" value="TPR-like_helical_dom_sf"/>
</dbReference>
<evidence type="ECO:0000313" key="5">
    <source>
        <dbReference type="EMBL" id="PDT44376.1"/>
    </source>
</evidence>
<dbReference type="InterPro" id="IPR019734">
    <property type="entry name" value="TPR_rpt"/>
</dbReference>
<keyword evidence="1" id="KW-0732">Signal</keyword>
<dbReference type="SMART" id="SM00028">
    <property type="entry name" value="TPR"/>
    <property type="match status" value="3"/>
</dbReference>
<name>A0A2A6LQ80_RHIFR</name>
<accession>A0A2A6LQ80</accession>
<dbReference type="InterPro" id="IPR010177">
    <property type="entry name" value="Paired_CXXCH_1"/>
</dbReference>
<reference evidence="5 6" key="1">
    <citation type="submission" date="2017-09" db="EMBL/GenBank/DDBJ databases">
        <title>Comparative genomics of rhizobia isolated from Phaseolus vulgaris in China.</title>
        <authorList>
            <person name="Tong W."/>
        </authorList>
    </citation>
    <scope>NUCLEOTIDE SEQUENCE [LARGE SCALE GENOMIC DNA]</scope>
    <source>
        <strain evidence="5 6">PCH1</strain>
    </source>
</reference>
<feature type="domain" description="Doubled CXXCH motif" evidence="3">
    <location>
        <begin position="352"/>
        <end position="383"/>
    </location>
</feature>
<feature type="repeat" description="TPR" evidence="2">
    <location>
        <begin position="650"/>
        <end position="683"/>
    </location>
</feature>
<dbReference type="PANTHER" id="PTHR35038:SF8">
    <property type="entry name" value="C-TYPE POLYHEME CYTOCHROME OMCC"/>
    <property type="match status" value="1"/>
</dbReference>
<dbReference type="InterPro" id="IPR023155">
    <property type="entry name" value="Cyt_c-552/4"/>
</dbReference>
<dbReference type="AlphaFoldDB" id="A0A2A6LQ80"/>